<dbReference type="Gene3D" id="3.40.1480.10">
    <property type="entry name" value="MOFRL domain"/>
    <property type="match status" value="1"/>
</dbReference>
<evidence type="ECO:0000256" key="1">
    <source>
        <dbReference type="ARBA" id="ARBA00005393"/>
    </source>
</evidence>
<proteinExistence type="inferred from homology"/>
<evidence type="ECO:0000259" key="2">
    <source>
        <dbReference type="Pfam" id="PF05161"/>
    </source>
</evidence>
<dbReference type="EMBL" id="CAJPEV010001275">
    <property type="protein sequence ID" value="CAG0891806.1"/>
    <property type="molecule type" value="Genomic_DNA"/>
</dbReference>
<dbReference type="AlphaFoldDB" id="A0A7R9A3K4"/>
<name>A0A7R9A3K4_9CRUS</name>
<feature type="domain" description="MOFRL" evidence="2">
    <location>
        <begin position="356"/>
        <end position="468"/>
    </location>
</feature>
<dbReference type="GO" id="GO:0005737">
    <property type="term" value="C:cytoplasm"/>
    <property type="evidence" value="ECO:0007669"/>
    <property type="project" value="TreeGrafter"/>
</dbReference>
<dbReference type="SUPFAM" id="SSF82544">
    <property type="entry name" value="GckA/TtuD-like"/>
    <property type="match status" value="1"/>
</dbReference>
<evidence type="ECO:0000259" key="3">
    <source>
        <dbReference type="Pfam" id="PF13660"/>
    </source>
</evidence>
<dbReference type="Proteomes" id="UP000677054">
    <property type="component" value="Unassembled WGS sequence"/>
</dbReference>
<dbReference type="InterPro" id="IPR039760">
    <property type="entry name" value="MOFRL_protein"/>
</dbReference>
<dbReference type="GO" id="GO:0008887">
    <property type="term" value="F:glycerate kinase activity"/>
    <property type="evidence" value="ECO:0007669"/>
    <property type="project" value="InterPro"/>
</dbReference>
<gene>
    <name evidence="4" type="ORF">DSTB1V02_LOCUS6767</name>
</gene>
<dbReference type="Pfam" id="PF05161">
    <property type="entry name" value="MOFRL"/>
    <property type="match status" value="1"/>
</dbReference>
<dbReference type="OrthoDB" id="44918at2759"/>
<comment type="similarity">
    <text evidence="1">Belongs to the glycerate kinase type-2 family.</text>
</comment>
<dbReference type="PANTHER" id="PTHR12227">
    <property type="entry name" value="GLYCERATE KINASE"/>
    <property type="match status" value="1"/>
</dbReference>
<dbReference type="PANTHER" id="PTHR12227:SF0">
    <property type="entry name" value="GLYCERATE KINASE"/>
    <property type="match status" value="1"/>
</dbReference>
<dbReference type="EMBL" id="LR900792">
    <property type="protein sequence ID" value="CAD7246925.1"/>
    <property type="molecule type" value="Genomic_DNA"/>
</dbReference>
<dbReference type="InterPro" id="IPR025286">
    <property type="entry name" value="MOFRL_assoc_dom"/>
</dbReference>
<evidence type="ECO:0000313" key="5">
    <source>
        <dbReference type="Proteomes" id="UP000677054"/>
    </source>
</evidence>
<accession>A0A7R9A3K4</accession>
<sequence>MHPARKEIIDRLRRDCLRIWHKGVEAVRPQNCILRHVQVQRDVLFVGGREFPLDRNCYIVGFGKAVLGMCDALMNLLGHHVQRGILSVPTGSVFPSRKPSPHTPLPSHPSIQVYEGAAENLPDRASLLAASRIQDFVQGLQASHVCLFLVSGGGSALLPSPKPPVTLEEKTETTRLLSAVGANIREVNTVRKKLSTVKGGRLGGMLRGEGVGFVLSDVVGGGMEAVASGPTVPDEDPPGRAMEVLRKYSLERRVAGSVLEAVGEMGTREGGGRVINVLVGSNRDALEACAKEAEGMGYRAFVLSETLVGEAREVGRGLARLGRFLLEGNGEEARRLGVEYGLDCEGVSRCSESRLALIVGGETTVTVRGDGVGGRNQEMALAFALECEGVEFCNGEMCFMSAGTDGVDGPKGGAAGAVAYPGQVEEARGEGMDPGGFLERNDSYSFYRVFSGGVDQVMTGHTGTNVMDVQVLLLHFA</sequence>
<organism evidence="4">
    <name type="scientific">Darwinula stevensoni</name>
    <dbReference type="NCBI Taxonomy" id="69355"/>
    <lineage>
        <taxon>Eukaryota</taxon>
        <taxon>Metazoa</taxon>
        <taxon>Ecdysozoa</taxon>
        <taxon>Arthropoda</taxon>
        <taxon>Crustacea</taxon>
        <taxon>Oligostraca</taxon>
        <taxon>Ostracoda</taxon>
        <taxon>Podocopa</taxon>
        <taxon>Podocopida</taxon>
        <taxon>Darwinulocopina</taxon>
        <taxon>Darwinuloidea</taxon>
        <taxon>Darwinulidae</taxon>
        <taxon>Darwinula</taxon>
    </lineage>
</organism>
<dbReference type="InterPro" id="IPR038614">
    <property type="entry name" value="GK_N_sf"/>
</dbReference>
<feature type="domain" description="MOFRL-associated" evidence="3">
    <location>
        <begin position="16"/>
        <end position="261"/>
    </location>
</feature>
<dbReference type="Gene3D" id="3.40.50.10180">
    <property type="entry name" value="Glycerate kinase, MOFRL-like N-terminal domain"/>
    <property type="match status" value="1"/>
</dbReference>
<dbReference type="InterPro" id="IPR037035">
    <property type="entry name" value="GK-like_C_sf"/>
</dbReference>
<evidence type="ECO:0000313" key="4">
    <source>
        <dbReference type="EMBL" id="CAD7246925.1"/>
    </source>
</evidence>
<evidence type="ECO:0008006" key="6">
    <source>
        <dbReference type="Google" id="ProtNLM"/>
    </source>
</evidence>
<keyword evidence="5" id="KW-1185">Reference proteome</keyword>
<dbReference type="InterPro" id="IPR007835">
    <property type="entry name" value="MOFRL"/>
</dbReference>
<protein>
    <recommendedName>
        <fullName evidence="6">Glycerate kinase</fullName>
    </recommendedName>
</protein>
<reference evidence="4" key="1">
    <citation type="submission" date="2020-11" db="EMBL/GenBank/DDBJ databases">
        <authorList>
            <person name="Tran Van P."/>
        </authorList>
    </citation>
    <scope>NUCLEOTIDE SEQUENCE</scope>
</reference>
<dbReference type="Pfam" id="PF13660">
    <property type="entry name" value="DUF4147"/>
    <property type="match status" value="1"/>
</dbReference>